<dbReference type="PANTHER" id="PTHR46983">
    <property type="entry name" value="CYSTEINE AND HISTIDINE-RICH DOMAIN-CONTAINING PROTEIN 1"/>
    <property type="match status" value="1"/>
</dbReference>
<evidence type="ECO:0000259" key="5">
    <source>
        <dbReference type="PROSITE" id="PS51203"/>
    </source>
</evidence>
<sequence length="459" mass="48563">MGCLSSPGGGRRQQSRGGGEALCRPSAARLGWDRAEAFPTGSAPGIGLGNPWGHGPCAGVGWEPGPAGCRATRSQELTGAGSSLQGRKGKAGTGLVSAAQGCTKGFHCKEKPPEPLQEESSDKPKAKPVAEFIIQGPKSAEKMQRERPSSDEPRQLLPIKVSRSLEQALEKLSLSPNAKVPEGGCTGSCESAAEGLASPERGLWEGWGQAVRVPEPSCAVLAGEVAVQVRAGTTCKNAACKAVYQGAESNAEVCTFHPGVPVFHEGMKYWSCCGVRTTDFSAFLEQPGCSTGRHCWTGKADKKAVSCRQDWHQTSSQVVVTIYAKNPLPALSSVKANRTVLEVHVIFEGNKIFQAELDLWGVIETEKSFVSMVPTKVEITLCKASPGPWARLEHPQSRACSQGEPEKAAASTEEPEEDSDDSLSWSEEDDEETEAPNSTALPRGFDASSGLAAQTQSSM</sequence>
<gene>
    <name evidence="7" type="primary">ITGB1BP2</name>
</gene>
<feature type="compositionally biased region" description="Basic and acidic residues" evidence="4">
    <location>
        <begin position="139"/>
        <end position="154"/>
    </location>
</feature>
<reference evidence="7" key="2">
    <citation type="submission" date="2025-09" db="UniProtKB">
        <authorList>
            <consortium name="Ensembl"/>
        </authorList>
    </citation>
    <scope>IDENTIFICATION</scope>
</reference>
<protein>
    <submittedName>
        <fullName evidence="7">Integrin subunit beta 1 binding protein 2</fullName>
    </submittedName>
</protein>
<feature type="region of interest" description="Disordered" evidence="4">
    <location>
        <begin position="106"/>
        <end position="154"/>
    </location>
</feature>
<evidence type="ECO:0000256" key="2">
    <source>
        <dbReference type="ARBA" id="ARBA00022737"/>
    </source>
</evidence>
<dbReference type="Pfam" id="PF04969">
    <property type="entry name" value="CS"/>
    <property type="match status" value="1"/>
</dbReference>
<feature type="region of interest" description="Disordered" evidence="4">
    <location>
        <begin position="65"/>
        <end position="91"/>
    </location>
</feature>
<dbReference type="Gene3D" id="4.10.1130.20">
    <property type="match status" value="1"/>
</dbReference>
<feature type="compositionally biased region" description="Gly residues" evidence="4">
    <location>
        <begin position="7"/>
        <end position="20"/>
    </location>
</feature>
<dbReference type="InterPro" id="IPR007051">
    <property type="entry name" value="CHORD_dom"/>
</dbReference>
<dbReference type="InterPro" id="IPR039790">
    <property type="entry name" value="CHRD1"/>
</dbReference>
<reference evidence="7" key="1">
    <citation type="submission" date="2025-08" db="UniProtKB">
        <authorList>
            <consortium name="Ensembl"/>
        </authorList>
    </citation>
    <scope>IDENTIFICATION</scope>
</reference>
<dbReference type="Proteomes" id="UP000694521">
    <property type="component" value="Unplaced"/>
</dbReference>
<feature type="domain" description="CHORD" evidence="6">
    <location>
        <begin position="235"/>
        <end position="294"/>
    </location>
</feature>
<dbReference type="PANTHER" id="PTHR46983:SF2">
    <property type="entry name" value="INTEGRIN SUBUNIT BETA 1 BINDING PROTEIN 2"/>
    <property type="match status" value="1"/>
</dbReference>
<dbReference type="InterPro" id="IPR007052">
    <property type="entry name" value="CS_dom"/>
</dbReference>
<dbReference type="AlphaFoldDB" id="A0A8B9IEB8"/>
<keyword evidence="8" id="KW-1185">Reference proteome</keyword>
<proteinExistence type="predicted"/>
<dbReference type="PROSITE" id="PS51401">
    <property type="entry name" value="CHORD"/>
    <property type="match status" value="1"/>
</dbReference>
<accession>A0A8B9IEB8</accession>
<name>A0A8B9IEB8_ANSCY</name>
<dbReference type="Gene3D" id="2.60.40.790">
    <property type="match status" value="1"/>
</dbReference>
<dbReference type="PROSITE" id="PS51203">
    <property type="entry name" value="CS"/>
    <property type="match status" value="1"/>
</dbReference>
<feature type="compositionally biased region" description="Acidic residues" evidence="4">
    <location>
        <begin position="413"/>
        <end position="434"/>
    </location>
</feature>
<evidence type="ECO:0000256" key="3">
    <source>
        <dbReference type="ARBA" id="ARBA00022833"/>
    </source>
</evidence>
<evidence type="ECO:0000313" key="7">
    <source>
        <dbReference type="Ensembl" id="ENSACDP00005002103.1"/>
    </source>
</evidence>
<dbReference type="Ensembl" id="ENSACDT00005002452.1">
    <property type="protein sequence ID" value="ENSACDP00005002103.1"/>
    <property type="gene ID" value="ENSACDG00005001444.1"/>
</dbReference>
<evidence type="ECO:0000259" key="6">
    <source>
        <dbReference type="PROSITE" id="PS51401"/>
    </source>
</evidence>
<organism evidence="7 8">
    <name type="scientific">Anser cygnoides</name>
    <name type="common">Swan goose</name>
    <dbReference type="NCBI Taxonomy" id="8845"/>
    <lineage>
        <taxon>Eukaryota</taxon>
        <taxon>Metazoa</taxon>
        <taxon>Chordata</taxon>
        <taxon>Craniata</taxon>
        <taxon>Vertebrata</taxon>
        <taxon>Euteleostomi</taxon>
        <taxon>Archelosauria</taxon>
        <taxon>Archosauria</taxon>
        <taxon>Dinosauria</taxon>
        <taxon>Saurischia</taxon>
        <taxon>Theropoda</taxon>
        <taxon>Coelurosauria</taxon>
        <taxon>Aves</taxon>
        <taxon>Neognathae</taxon>
        <taxon>Galloanserae</taxon>
        <taxon>Anseriformes</taxon>
        <taxon>Anatidae</taxon>
        <taxon>Anserinae</taxon>
        <taxon>Anser</taxon>
    </lineage>
</organism>
<feature type="region of interest" description="Disordered" evidence="4">
    <location>
        <begin position="1"/>
        <end position="22"/>
    </location>
</feature>
<evidence type="ECO:0000313" key="8">
    <source>
        <dbReference type="Proteomes" id="UP000694521"/>
    </source>
</evidence>
<evidence type="ECO:0000256" key="4">
    <source>
        <dbReference type="SAM" id="MobiDB-lite"/>
    </source>
</evidence>
<feature type="region of interest" description="Disordered" evidence="4">
    <location>
        <begin position="392"/>
        <end position="459"/>
    </location>
</feature>
<dbReference type="InterPro" id="IPR008978">
    <property type="entry name" value="HSP20-like_chaperone"/>
</dbReference>
<keyword evidence="2" id="KW-0677">Repeat</keyword>
<keyword evidence="3" id="KW-0862">Zinc</keyword>
<dbReference type="SUPFAM" id="SSF49764">
    <property type="entry name" value="HSP20-like chaperones"/>
    <property type="match status" value="1"/>
</dbReference>
<dbReference type="Pfam" id="PF04968">
    <property type="entry name" value="CHORD"/>
    <property type="match status" value="1"/>
</dbReference>
<feature type="compositionally biased region" description="Polar residues" evidence="4">
    <location>
        <begin position="72"/>
        <end position="85"/>
    </location>
</feature>
<feature type="domain" description="CS" evidence="5">
    <location>
        <begin position="304"/>
        <end position="393"/>
    </location>
</feature>
<keyword evidence="1" id="KW-0479">Metal-binding</keyword>
<dbReference type="GO" id="GO:0046872">
    <property type="term" value="F:metal ion binding"/>
    <property type="evidence" value="ECO:0007669"/>
    <property type="project" value="UniProtKB-KW"/>
</dbReference>
<evidence type="ECO:0000256" key="1">
    <source>
        <dbReference type="ARBA" id="ARBA00022723"/>
    </source>
</evidence>
<dbReference type="CDD" id="cd06488">
    <property type="entry name" value="p23_melusin_like"/>
    <property type="match status" value="1"/>
</dbReference>